<comment type="caution">
    <text evidence="1">The sequence shown here is derived from an EMBL/GenBank/DDBJ whole genome shotgun (WGS) entry which is preliminary data.</text>
</comment>
<reference evidence="1" key="2">
    <citation type="submission" date="2022-01" db="EMBL/GenBank/DDBJ databases">
        <authorList>
            <person name="Yamashiro T."/>
            <person name="Shiraishi A."/>
            <person name="Satake H."/>
            <person name="Nakayama K."/>
        </authorList>
    </citation>
    <scope>NUCLEOTIDE SEQUENCE</scope>
</reference>
<reference evidence="1" key="1">
    <citation type="journal article" date="2022" name="Int. J. Mol. Sci.">
        <title>Draft Genome of Tanacetum Coccineum: Genomic Comparison of Closely Related Tanacetum-Family Plants.</title>
        <authorList>
            <person name="Yamashiro T."/>
            <person name="Shiraishi A."/>
            <person name="Nakayama K."/>
            <person name="Satake H."/>
        </authorList>
    </citation>
    <scope>NUCLEOTIDE SEQUENCE</scope>
</reference>
<keyword evidence="2" id="KW-1185">Reference proteome</keyword>
<protein>
    <submittedName>
        <fullName evidence="1">Uncharacterized protein</fullName>
    </submittedName>
</protein>
<evidence type="ECO:0000313" key="2">
    <source>
        <dbReference type="Proteomes" id="UP001151760"/>
    </source>
</evidence>
<name>A0ABQ5J8F8_9ASTR</name>
<evidence type="ECO:0000313" key="1">
    <source>
        <dbReference type="EMBL" id="GJU08799.1"/>
    </source>
</evidence>
<dbReference type="Proteomes" id="UP001151760">
    <property type="component" value="Unassembled WGS sequence"/>
</dbReference>
<dbReference type="EMBL" id="BQNB010021669">
    <property type="protein sequence ID" value="GJU08799.1"/>
    <property type="molecule type" value="Genomic_DNA"/>
</dbReference>
<proteinExistence type="predicted"/>
<accession>A0ABQ5J8F8</accession>
<gene>
    <name evidence="1" type="ORF">Tco_1125229</name>
</gene>
<sequence>MAVAATKHMASNFAKLDKFEGNVELQRTWDPLRPKMAEDASSKKFLISKHNLETKERGVNPVTMVWVVHLRIGGVPQGADSDKPKKATKVVGPSVINRWSSKNSSMYKDEQGTIVHVCKEDVGFKTYEVAE</sequence>
<organism evidence="1 2">
    <name type="scientific">Tanacetum coccineum</name>
    <dbReference type="NCBI Taxonomy" id="301880"/>
    <lineage>
        <taxon>Eukaryota</taxon>
        <taxon>Viridiplantae</taxon>
        <taxon>Streptophyta</taxon>
        <taxon>Embryophyta</taxon>
        <taxon>Tracheophyta</taxon>
        <taxon>Spermatophyta</taxon>
        <taxon>Magnoliopsida</taxon>
        <taxon>eudicotyledons</taxon>
        <taxon>Gunneridae</taxon>
        <taxon>Pentapetalae</taxon>
        <taxon>asterids</taxon>
        <taxon>campanulids</taxon>
        <taxon>Asterales</taxon>
        <taxon>Asteraceae</taxon>
        <taxon>Asteroideae</taxon>
        <taxon>Anthemideae</taxon>
        <taxon>Anthemidinae</taxon>
        <taxon>Tanacetum</taxon>
    </lineage>
</organism>